<organism evidence="1">
    <name type="scientific">Arundo donax</name>
    <name type="common">Giant reed</name>
    <name type="synonym">Donax arundinaceus</name>
    <dbReference type="NCBI Taxonomy" id="35708"/>
    <lineage>
        <taxon>Eukaryota</taxon>
        <taxon>Viridiplantae</taxon>
        <taxon>Streptophyta</taxon>
        <taxon>Embryophyta</taxon>
        <taxon>Tracheophyta</taxon>
        <taxon>Spermatophyta</taxon>
        <taxon>Magnoliopsida</taxon>
        <taxon>Liliopsida</taxon>
        <taxon>Poales</taxon>
        <taxon>Poaceae</taxon>
        <taxon>PACMAD clade</taxon>
        <taxon>Arundinoideae</taxon>
        <taxon>Arundineae</taxon>
        <taxon>Arundo</taxon>
    </lineage>
</organism>
<dbReference type="EMBL" id="GBRH01228407">
    <property type="protein sequence ID" value="JAD69488.1"/>
    <property type="molecule type" value="Transcribed_RNA"/>
</dbReference>
<sequence>MCMHFSIWSRGVRLLKDESMISISVPVVQCSHTKLRRSADSSEL</sequence>
<reference evidence="1" key="2">
    <citation type="journal article" date="2015" name="Data Brief">
        <title>Shoot transcriptome of the giant reed, Arundo donax.</title>
        <authorList>
            <person name="Barrero R.A."/>
            <person name="Guerrero F.D."/>
            <person name="Moolhuijzen P."/>
            <person name="Goolsby J.A."/>
            <person name="Tidwell J."/>
            <person name="Bellgard S.E."/>
            <person name="Bellgard M.I."/>
        </authorList>
    </citation>
    <scope>NUCLEOTIDE SEQUENCE</scope>
    <source>
        <tissue evidence="1">Shoot tissue taken approximately 20 cm above the soil surface</tissue>
    </source>
</reference>
<proteinExistence type="predicted"/>
<reference evidence="1" key="1">
    <citation type="submission" date="2014-09" db="EMBL/GenBank/DDBJ databases">
        <authorList>
            <person name="Magalhaes I.L.F."/>
            <person name="Oliveira U."/>
            <person name="Santos F.R."/>
            <person name="Vidigal T.H.D.A."/>
            <person name="Brescovit A.D."/>
            <person name="Santos A.J."/>
        </authorList>
    </citation>
    <scope>NUCLEOTIDE SEQUENCE</scope>
    <source>
        <tissue evidence="1">Shoot tissue taken approximately 20 cm above the soil surface</tissue>
    </source>
</reference>
<accession>A0A0A9C4V9</accession>
<name>A0A0A9C4V9_ARUDO</name>
<dbReference type="AlphaFoldDB" id="A0A0A9C4V9"/>
<evidence type="ECO:0000313" key="1">
    <source>
        <dbReference type="EMBL" id="JAD69488.1"/>
    </source>
</evidence>
<protein>
    <submittedName>
        <fullName evidence="1">Uncharacterized protein</fullName>
    </submittedName>
</protein>